<dbReference type="SMART" id="SM00255">
    <property type="entry name" value="TIR"/>
    <property type="match status" value="1"/>
</dbReference>
<dbReference type="SUPFAM" id="SSF52200">
    <property type="entry name" value="Toll/Interleukin receptor TIR domain"/>
    <property type="match status" value="1"/>
</dbReference>
<dbReference type="RefSeq" id="WP_088989228.1">
    <property type="nucleotide sequence ID" value="NZ_LT607409.1"/>
</dbReference>
<dbReference type="PROSITE" id="PS50104">
    <property type="entry name" value="TIR"/>
    <property type="match status" value="1"/>
</dbReference>
<protein>
    <submittedName>
        <fullName evidence="2">TIR domain-containing protein</fullName>
    </submittedName>
</protein>
<keyword evidence="3" id="KW-1185">Reference proteome</keyword>
<evidence type="ECO:0000259" key="1">
    <source>
        <dbReference type="PROSITE" id="PS50104"/>
    </source>
</evidence>
<dbReference type="Proteomes" id="UP000198224">
    <property type="component" value="Chromosome I"/>
</dbReference>
<dbReference type="AlphaFoldDB" id="A0A1C4XTD2"/>
<name>A0A1C4XTD2_9ACTN</name>
<dbReference type="EMBL" id="LT607409">
    <property type="protein sequence ID" value="SCF11728.1"/>
    <property type="molecule type" value="Genomic_DNA"/>
</dbReference>
<dbReference type="InterPro" id="IPR035897">
    <property type="entry name" value="Toll_tir_struct_dom_sf"/>
</dbReference>
<dbReference type="InterPro" id="IPR000157">
    <property type="entry name" value="TIR_dom"/>
</dbReference>
<organism evidence="2 3">
    <name type="scientific">Micromonospora chokoriensis</name>
    <dbReference type="NCBI Taxonomy" id="356851"/>
    <lineage>
        <taxon>Bacteria</taxon>
        <taxon>Bacillati</taxon>
        <taxon>Actinomycetota</taxon>
        <taxon>Actinomycetes</taxon>
        <taxon>Micromonosporales</taxon>
        <taxon>Micromonosporaceae</taxon>
        <taxon>Micromonospora</taxon>
    </lineage>
</organism>
<proteinExistence type="predicted"/>
<dbReference type="Pfam" id="PF13676">
    <property type="entry name" value="TIR_2"/>
    <property type="match status" value="1"/>
</dbReference>
<evidence type="ECO:0000313" key="2">
    <source>
        <dbReference type="EMBL" id="SCF11728.1"/>
    </source>
</evidence>
<sequence>MEIRRYREELRNSFDETLRSLRMQAENLSGLGAGPQPEAGIRLRQAFLRWHDDVEQFLLTHVESAPELPMSMRYRALLEDTVPADQMYRVMNAERQRILIQLSTVEQQVASQLAEQIGPQDSTAPPAVVHADVPPLVFISHSSEDKARFVVPLAEKLRASGVNAWLDRWEMLPGDSLVNRIFEEGIGRARAIIAVISKNSSASKWVREELSAATIRRIGGTSRLIVVRLDQADMPPALQGIVWEDIDPEGEWEAGLERVLRAIFEVPARPPLGPPPAFVRQALGTPYSESPGTSVDLAQAAASTGPTISQDSALAIVKLGISDDSYKIRMEEAVKGLTDATISMLSRDNYPWSMEQVAEDRVLELLQERLASFDHDTTELAATLATGIYFGAAKHDNIWSRSISRVTTAIWNDHPSSWNGFWANAARYPSLRLFYAAGVAAVASTREHLIEKMMGMGPFEIVGREEQELWQVIYPNLVIRDEEMKLLPKWEGTRYYHSLSKHLRTSTCHAFDELLDDAEFARAFERFEYLRSLLEIDKSGYSALGEYSWYVAHRRSKVHDRVRKDIEAARQDWPLVKAGAFKGDYNQAIRATEILFEQLSSRSYWA</sequence>
<feature type="domain" description="TIR" evidence="1">
    <location>
        <begin position="133"/>
        <end position="263"/>
    </location>
</feature>
<dbReference type="GO" id="GO:0007165">
    <property type="term" value="P:signal transduction"/>
    <property type="evidence" value="ECO:0007669"/>
    <property type="project" value="InterPro"/>
</dbReference>
<reference evidence="3" key="1">
    <citation type="submission" date="2016-06" db="EMBL/GenBank/DDBJ databases">
        <authorList>
            <person name="Varghese N."/>
            <person name="Submissions Spin"/>
        </authorList>
    </citation>
    <scope>NUCLEOTIDE SEQUENCE [LARGE SCALE GENOMIC DNA]</scope>
    <source>
        <strain evidence="3">DSM 45160</strain>
    </source>
</reference>
<dbReference type="Gene3D" id="3.40.50.10140">
    <property type="entry name" value="Toll/interleukin-1 receptor homology (TIR) domain"/>
    <property type="match status" value="1"/>
</dbReference>
<evidence type="ECO:0000313" key="3">
    <source>
        <dbReference type="Proteomes" id="UP000198224"/>
    </source>
</evidence>
<gene>
    <name evidence="2" type="ORF">GA0070612_3934</name>
</gene>
<accession>A0A1C4XTD2</accession>